<sequence length="283" mass="30273">MTRRPTVFITGATSGLGRALATEFAVRGWHVAVHGRDDAKLAGVAAELERDGATVTTSKADITEPAQVRRAAERLRAELTVLDVVVNNAAVGGGVDPTRREVNSQGTESRMAGNLLAPFVFNRALSGLLHRSDRGGRIVNVASIGQAPIDVDDLDFHRDYDGVTAYCRSKLALIMDTVDLSAALAPAGTTVNAVHPAHLMPTNMLRDSGFTPEATIDDGVLPVLRAVLDTELGGVTGRFLDRFTVARPHPQAEDPGVRHRLARWAADRVGDVEMFTPELTASR</sequence>
<keyword evidence="1" id="KW-0560">Oxidoreductase</keyword>
<comment type="caution">
    <text evidence="3">The sequence shown here is derived from an EMBL/GenBank/DDBJ whole genome shotgun (WGS) entry which is preliminary data.</text>
</comment>
<dbReference type="AlphaFoldDB" id="A0A562URI4"/>
<proteinExistence type="inferred from homology"/>
<dbReference type="EMBL" id="VLLL01000008">
    <property type="protein sequence ID" value="TWJ08223.1"/>
    <property type="molecule type" value="Genomic_DNA"/>
</dbReference>
<dbReference type="InterPro" id="IPR036291">
    <property type="entry name" value="NAD(P)-bd_dom_sf"/>
</dbReference>
<dbReference type="PRINTS" id="PR00081">
    <property type="entry name" value="GDHRDH"/>
</dbReference>
<evidence type="ECO:0000256" key="1">
    <source>
        <dbReference type="ARBA" id="ARBA00023002"/>
    </source>
</evidence>
<dbReference type="OrthoDB" id="3237043at2"/>
<dbReference type="PANTHER" id="PTHR43157:SF31">
    <property type="entry name" value="PHOSPHATIDYLINOSITOL-GLYCAN BIOSYNTHESIS CLASS F PROTEIN"/>
    <property type="match status" value="1"/>
</dbReference>
<name>A0A562URI4_9ACTN</name>
<evidence type="ECO:0000256" key="2">
    <source>
        <dbReference type="RuleBase" id="RU000363"/>
    </source>
</evidence>
<dbReference type="InterPro" id="IPR002347">
    <property type="entry name" value="SDR_fam"/>
</dbReference>
<comment type="similarity">
    <text evidence="2">Belongs to the short-chain dehydrogenases/reductases (SDR) family.</text>
</comment>
<reference evidence="3 4" key="1">
    <citation type="journal article" date="2013" name="Stand. Genomic Sci.">
        <title>Genomic Encyclopedia of Type Strains, Phase I: The one thousand microbial genomes (KMG-I) project.</title>
        <authorList>
            <person name="Kyrpides N.C."/>
            <person name="Woyke T."/>
            <person name="Eisen J.A."/>
            <person name="Garrity G."/>
            <person name="Lilburn T.G."/>
            <person name="Beck B.J."/>
            <person name="Whitman W.B."/>
            <person name="Hugenholtz P."/>
            <person name="Klenk H.P."/>
        </authorList>
    </citation>
    <scope>NUCLEOTIDE SEQUENCE [LARGE SCALE GENOMIC DNA]</scope>
    <source>
        <strain evidence="3 4">DSM 45044</strain>
    </source>
</reference>
<accession>A0A562URI4</accession>
<keyword evidence="4" id="KW-1185">Reference proteome</keyword>
<evidence type="ECO:0000313" key="3">
    <source>
        <dbReference type="EMBL" id="TWJ08223.1"/>
    </source>
</evidence>
<dbReference type="Proteomes" id="UP000321617">
    <property type="component" value="Unassembled WGS sequence"/>
</dbReference>
<dbReference type="Gene3D" id="3.40.50.720">
    <property type="entry name" value="NAD(P)-binding Rossmann-like Domain"/>
    <property type="match status" value="1"/>
</dbReference>
<dbReference type="GO" id="GO:0016491">
    <property type="term" value="F:oxidoreductase activity"/>
    <property type="evidence" value="ECO:0007669"/>
    <property type="project" value="UniProtKB-KW"/>
</dbReference>
<evidence type="ECO:0000313" key="4">
    <source>
        <dbReference type="Proteomes" id="UP000321617"/>
    </source>
</evidence>
<dbReference type="RefSeq" id="WP_147142552.1">
    <property type="nucleotide sequence ID" value="NZ_BAABIJ010000004.1"/>
</dbReference>
<dbReference type="Pfam" id="PF00106">
    <property type="entry name" value="adh_short"/>
    <property type="match status" value="1"/>
</dbReference>
<protein>
    <submittedName>
        <fullName evidence="3">Short-subunit dehydrogenase</fullName>
    </submittedName>
</protein>
<organism evidence="3 4">
    <name type="scientific">Stackebrandtia albiflava</name>
    <dbReference type="NCBI Taxonomy" id="406432"/>
    <lineage>
        <taxon>Bacteria</taxon>
        <taxon>Bacillati</taxon>
        <taxon>Actinomycetota</taxon>
        <taxon>Actinomycetes</taxon>
        <taxon>Glycomycetales</taxon>
        <taxon>Glycomycetaceae</taxon>
        <taxon>Stackebrandtia</taxon>
    </lineage>
</organism>
<gene>
    <name evidence="3" type="ORF">LX16_4446</name>
</gene>
<dbReference type="PRINTS" id="PR00080">
    <property type="entry name" value="SDRFAMILY"/>
</dbReference>
<dbReference type="PANTHER" id="PTHR43157">
    <property type="entry name" value="PHOSPHATIDYLINOSITOL-GLYCAN BIOSYNTHESIS CLASS F PROTEIN-RELATED"/>
    <property type="match status" value="1"/>
</dbReference>
<dbReference type="SUPFAM" id="SSF51735">
    <property type="entry name" value="NAD(P)-binding Rossmann-fold domains"/>
    <property type="match status" value="1"/>
</dbReference>